<dbReference type="GO" id="GO:0003723">
    <property type="term" value="F:RNA binding"/>
    <property type="evidence" value="ECO:0007669"/>
    <property type="project" value="UniProtKB-KW"/>
</dbReference>
<organism evidence="2 3">
    <name type="scientific">Rubripirellula lacrimiformis</name>
    <dbReference type="NCBI Taxonomy" id="1930273"/>
    <lineage>
        <taxon>Bacteria</taxon>
        <taxon>Pseudomonadati</taxon>
        <taxon>Planctomycetota</taxon>
        <taxon>Planctomycetia</taxon>
        <taxon>Pirellulales</taxon>
        <taxon>Pirellulaceae</taxon>
        <taxon>Rubripirellula</taxon>
    </lineage>
</organism>
<dbReference type="CDD" id="cd00165">
    <property type="entry name" value="S4"/>
    <property type="match status" value="1"/>
</dbReference>
<dbReference type="KEGG" id="rlc:K227x_00490"/>
<dbReference type="SUPFAM" id="SSF55174">
    <property type="entry name" value="Alpha-L RNA-binding motif"/>
    <property type="match status" value="1"/>
</dbReference>
<protein>
    <submittedName>
        <fullName evidence="2">Ribosome-associated protein</fullName>
    </submittedName>
</protein>
<evidence type="ECO:0000256" key="1">
    <source>
        <dbReference type="PROSITE-ProRule" id="PRU00182"/>
    </source>
</evidence>
<dbReference type="OrthoDB" id="9811532at2"/>
<dbReference type="AlphaFoldDB" id="A0A517N3H2"/>
<gene>
    <name evidence="2" type="ORF">K227x_00490</name>
</gene>
<keyword evidence="3" id="KW-1185">Reference proteome</keyword>
<dbReference type="Gene3D" id="3.10.290.10">
    <property type="entry name" value="RNA-binding S4 domain"/>
    <property type="match status" value="1"/>
</dbReference>
<dbReference type="RefSeq" id="WP_145167419.1">
    <property type="nucleotide sequence ID" value="NZ_CP036525.1"/>
</dbReference>
<evidence type="ECO:0000313" key="3">
    <source>
        <dbReference type="Proteomes" id="UP000318538"/>
    </source>
</evidence>
<dbReference type="Pfam" id="PF13275">
    <property type="entry name" value="S4_2"/>
    <property type="match status" value="1"/>
</dbReference>
<dbReference type="EMBL" id="CP036525">
    <property type="protein sequence ID" value="QDT01682.1"/>
    <property type="molecule type" value="Genomic_DNA"/>
</dbReference>
<dbReference type="InterPro" id="IPR036986">
    <property type="entry name" value="S4_RNA-bd_sf"/>
</dbReference>
<name>A0A517N3H2_9BACT</name>
<keyword evidence="1" id="KW-0694">RNA-binding</keyword>
<evidence type="ECO:0000313" key="2">
    <source>
        <dbReference type="EMBL" id="QDT01682.1"/>
    </source>
</evidence>
<proteinExistence type="predicted"/>
<accession>A0A517N3H2</accession>
<reference evidence="2 3" key="1">
    <citation type="submission" date="2019-02" db="EMBL/GenBank/DDBJ databases">
        <title>Deep-cultivation of Planctomycetes and their phenomic and genomic characterization uncovers novel biology.</title>
        <authorList>
            <person name="Wiegand S."/>
            <person name="Jogler M."/>
            <person name="Boedeker C."/>
            <person name="Pinto D."/>
            <person name="Vollmers J."/>
            <person name="Rivas-Marin E."/>
            <person name="Kohn T."/>
            <person name="Peeters S.H."/>
            <person name="Heuer A."/>
            <person name="Rast P."/>
            <person name="Oberbeckmann S."/>
            <person name="Bunk B."/>
            <person name="Jeske O."/>
            <person name="Meyerdierks A."/>
            <person name="Storesund J.E."/>
            <person name="Kallscheuer N."/>
            <person name="Luecker S."/>
            <person name="Lage O.M."/>
            <person name="Pohl T."/>
            <person name="Merkel B.J."/>
            <person name="Hornburger P."/>
            <person name="Mueller R.-W."/>
            <person name="Bruemmer F."/>
            <person name="Labrenz M."/>
            <person name="Spormann A.M."/>
            <person name="Op den Camp H."/>
            <person name="Overmann J."/>
            <person name="Amann R."/>
            <person name="Jetten M.S.M."/>
            <person name="Mascher T."/>
            <person name="Medema M.H."/>
            <person name="Devos D.P."/>
            <person name="Kaster A.-K."/>
            <person name="Ovreas L."/>
            <person name="Rohde M."/>
            <person name="Galperin M.Y."/>
            <person name="Jogler C."/>
        </authorList>
    </citation>
    <scope>NUCLEOTIDE SEQUENCE [LARGE SCALE GENOMIC DNA]</scope>
    <source>
        <strain evidence="2 3">K22_7</strain>
    </source>
</reference>
<dbReference type="PROSITE" id="PS50889">
    <property type="entry name" value="S4"/>
    <property type="match status" value="1"/>
</dbReference>
<sequence length="70" mass="7567">MSDDPKPAVIRLDDFLKYVGFVGTGGEAKVRIQGGEVTVNGEVETRRRKQLTIGDLVDCGGETIVVEAME</sequence>
<dbReference type="Proteomes" id="UP000318538">
    <property type="component" value="Chromosome"/>
</dbReference>